<protein>
    <submittedName>
        <fullName evidence="1">Uncharacterized protein</fullName>
    </submittedName>
</protein>
<dbReference type="AlphaFoldDB" id="A0ABC8KQ43"/>
<reference evidence="1 2" key="1">
    <citation type="submission" date="2022-03" db="EMBL/GenBank/DDBJ databases">
        <authorList>
            <person name="Macdonald S."/>
            <person name="Ahmed S."/>
            <person name="Newling K."/>
        </authorList>
    </citation>
    <scope>NUCLEOTIDE SEQUENCE [LARGE SCALE GENOMIC DNA]</scope>
</reference>
<proteinExistence type="predicted"/>
<accession>A0ABC8KQ43</accession>
<dbReference type="Proteomes" id="UP001642260">
    <property type="component" value="Unassembled WGS sequence"/>
</dbReference>
<comment type="caution">
    <text evidence="1">The sequence shown here is derived from an EMBL/GenBank/DDBJ whole genome shotgun (WGS) entry which is preliminary data.</text>
</comment>
<evidence type="ECO:0000313" key="1">
    <source>
        <dbReference type="EMBL" id="CAH8359204.1"/>
    </source>
</evidence>
<organism evidence="1 2">
    <name type="scientific">Eruca vesicaria subsp. sativa</name>
    <name type="common">Garden rocket</name>
    <name type="synonym">Eruca sativa</name>
    <dbReference type="NCBI Taxonomy" id="29727"/>
    <lineage>
        <taxon>Eukaryota</taxon>
        <taxon>Viridiplantae</taxon>
        <taxon>Streptophyta</taxon>
        <taxon>Embryophyta</taxon>
        <taxon>Tracheophyta</taxon>
        <taxon>Spermatophyta</taxon>
        <taxon>Magnoliopsida</taxon>
        <taxon>eudicotyledons</taxon>
        <taxon>Gunneridae</taxon>
        <taxon>Pentapetalae</taxon>
        <taxon>rosids</taxon>
        <taxon>malvids</taxon>
        <taxon>Brassicales</taxon>
        <taxon>Brassicaceae</taxon>
        <taxon>Brassiceae</taxon>
        <taxon>Eruca</taxon>
    </lineage>
</organism>
<keyword evidence="2" id="KW-1185">Reference proteome</keyword>
<sequence length="72" mass="8626">MNFIVLLEFVLVMDSELPKRLFIAGSKPEVSHINNYCRLGILDKLKSRFKMSMRKWRGILCFLRFWRFIATT</sequence>
<gene>
    <name evidence="1" type="ORF">ERUC_LOCUS24960</name>
</gene>
<dbReference type="EMBL" id="CAKOAT010262931">
    <property type="protein sequence ID" value="CAH8359204.1"/>
    <property type="molecule type" value="Genomic_DNA"/>
</dbReference>
<name>A0ABC8KQ43_ERUVS</name>
<evidence type="ECO:0000313" key="2">
    <source>
        <dbReference type="Proteomes" id="UP001642260"/>
    </source>
</evidence>